<dbReference type="GO" id="GO:0005829">
    <property type="term" value="C:cytosol"/>
    <property type="evidence" value="ECO:0007669"/>
    <property type="project" value="TreeGrafter"/>
</dbReference>
<dbReference type="GO" id="GO:0003676">
    <property type="term" value="F:nucleic acid binding"/>
    <property type="evidence" value="ECO:0007669"/>
    <property type="project" value="InterPro"/>
</dbReference>
<dbReference type="GO" id="GO:0032196">
    <property type="term" value="P:transposition"/>
    <property type="evidence" value="ECO:0007669"/>
    <property type="project" value="TreeGrafter"/>
</dbReference>
<dbReference type="InterPro" id="IPR036397">
    <property type="entry name" value="RNaseH_sf"/>
</dbReference>
<dbReference type="PROSITE" id="PS50994">
    <property type="entry name" value="INTEGRASE"/>
    <property type="match status" value="1"/>
</dbReference>
<name>A0A4P8IDU3_9FIRM</name>
<protein>
    <submittedName>
        <fullName evidence="2">Mobile element protein</fullName>
    </submittedName>
</protein>
<dbReference type="PANTHER" id="PTHR10948:SF23">
    <property type="entry name" value="TRANSPOSASE INSI FOR INSERTION SEQUENCE ELEMENT IS30A-RELATED"/>
    <property type="match status" value="1"/>
</dbReference>
<proteinExistence type="predicted"/>
<dbReference type="EMBL" id="CP040058">
    <property type="protein sequence ID" value="QCP34951.1"/>
    <property type="molecule type" value="Genomic_DNA"/>
</dbReference>
<dbReference type="GO" id="GO:0004803">
    <property type="term" value="F:transposase activity"/>
    <property type="evidence" value="ECO:0007669"/>
    <property type="project" value="TreeGrafter"/>
</dbReference>
<sequence>MDKGNYKKIRYFPERGQIAYENNRKRCRQDYKAFKCEKFIKYVESKVLEEKRSLDSIYGRVLKQGYFKKEEVVCTKTLYNYVEAGVIKVKNIDLPEKVKRRTKKKTYSKRYKRTDGRSIEERAEQINNREEFGHWEIDLVIGKKDKEDNVLLTLTERKTRKEIIRKIEGKTIEAVQECLDQIIKEVPREALKSITSDNGQEFARLYNIEEKGIKVYYAHPYSSYERGQNENTNGIIRRFIPKGMEIKKFSDEKLKKIEKWINTMPRRNLGYSTAEELYQEEVENLEICA</sequence>
<dbReference type="InterPro" id="IPR051917">
    <property type="entry name" value="Transposase-Integrase"/>
</dbReference>
<organism evidence="2 3">
    <name type="scientific">Anaerostipes rhamnosivorans</name>
    <dbReference type="NCBI Taxonomy" id="1229621"/>
    <lineage>
        <taxon>Bacteria</taxon>
        <taxon>Bacillati</taxon>
        <taxon>Bacillota</taxon>
        <taxon>Clostridia</taxon>
        <taxon>Lachnospirales</taxon>
        <taxon>Lachnospiraceae</taxon>
        <taxon>Anaerostipes</taxon>
    </lineage>
</organism>
<keyword evidence="3" id="KW-1185">Reference proteome</keyword>
<dbReference type="SUPFAM" id="SSF53098">
    <property type="entry name" value="Ribonuclease H-like"/>
    <property type="match status" value="1"/>
</dbReference>
<dbReference type="InterPro" id="IPR053392">
    <property type="entry name" value="Transposase_IS30-like"/>
</dbReference>
<dbReference type="InterPro" id="IPR001584">
    <property type="entry name" value="Integrase_cat-core"/>
</dbReference>
<evidence type="ECO:0000259" key="1">
    <source>
        <dbReference type="PROSITE" id="PS50994"/>
    </source>
</evidence>
<dbReference type="Gene3D" id="3.30.420.10">
    <property type="entry name" value="Ribonuclease H-like superfamily/Ribonuclease H"/>
    <property type="match status" value="1"/>
</dbReference>
<evidence type="ECO:0000313" key="3">
    <source>
        <dbReference type="Proteomes" id="UP000298653"/>
    </source>
</evidence>
<evidence type="ECO:0000313" key="2">
    <source>
        <dbReference type="EMBL" id="QCP34951.1"/>
    </source>
</evidence>
<dbReference type="GO" id="GO:0015074">
    <property type="term" value="P:DNA integration"/>
    <property type="evidence" value="ECO:0007669"/>
    <property type="project" value="InterPro"/>
</dbReference>
<accession>A0A4P8IDU3</accession>
<dbReference type="Proteomes" id="UP000298653">
    <property type="component" value="Chromosome"/>
</dbReference>
<dbReference type="AlphaFoldDB" id="A0A4P8IDU3"/>
<dbReference type="InterPro" id="IPR012337">
    <property type="entry name" value="RNaseH-like_sf"/>
</dbReference>
<dbReference type="PANTHER" id="PTHR10948">
    <property type="entry name" value="TRANSPOSASE"/>
    <property type="match status" value="1"/>
</dbReference>
<feature type="domain" description="Integrase catalytic" evidence="1">
    <location>
        <begin position="126"/>
        <end position="282"/>
    </location>
</feature>
<dbReference type="KEGG" id="arf:AR1Y2_1497"/>
<dbReference type="NCBIfam" id="NF033563">
    <property type="entry name" value="transpos_IS30"/>
    <property type="match status" value="1"/>
</dbReference>
<reference evidence="2 3" key="1">
    <citation type="submission" date="2019-05" db="EMBL/GenBank/DDBJ databases">
        <title>Complete genome sequencing of Anaerostipes rhamnosivorans.</title>
        <authorList>
            <person name="Bui T.P.N."/>
            <person name="de Vos W.M."/>
        </authorList>
    </citation>
    <scope>NUCLEOTIDE SEQUENCE [LARGE SCALE GENOMIC DNA]</scope>
    <source>
        <strain evidence="2 3">1y2</strain>
    </source>
</reference>
<dbReference type="Pfam" id="PF00665">
    <property type="entry name" value="rve"/>
    <property type="match status" value="1"/>
</dbReference>
<gene>
    <name evidence="2" type="ORF">AR1Y2_1497</name>
</gene>